<keyword evidence="2" id="KW-1185">Reference proteome</keyword>
<name>A0ACC1IPV9_9FUNG</name>
<accession>A0ACC1IPV9</accession>
<protein>
    <submittedName>
        <fullName evidence="1">Uncharacterized protein</fullName>
    </submittedName>
</protein>
<sequence>MSGFIFNELLDKLRTRDTSTTRFGSKLDLRVATANAQTRTITYEYAITSDEVYRGYLDSGWLSTVVENATDPLICAATSNSNMVTSSLTVNTLEPVMAGVVVEIVCRLVLFEGRMVQAVVTFRDARRRNIVYAAGVHTLIYKEGLAGSGGGAKI</sequence>
<reference evidence="1" key="1">
    <citation type="submission" date="2022-07" db="EMBL/GenBank/DDBJ databases">
        <title>Phylogenomic reconstructions and comparative analyses of Kickxellomycotina fungi.</title>
        <authorList>
            <person name="Reynolds N.K."/>
            <person name="Stajich J.E."/>
            <person name="Barry K."/>
            <person name="Grigoriev I.V."/>
            <person name="Crous P."/>
            <person name="Smith M.E."/>
        </authorList>
    </citation>
    <scope>NUCLEOTIDE SEQUENCE</scope>
    <source>
        <strain evidence="1">Benny 63K</strain>
    </source>
</reference>
<dbReference type="EMBL" id="JANBPG010000223">
    <property type="protein sequence ID" value="KAJ1898618.1"/>
    <property type="molecule type" value="Genomic_DNA"/>
</dbReference>
<organism evidence="1 2">
    <name type="scientific">Kickxella alabastrina</name>
    <dbReference type="NCBI Taxonomy" id="61397"/>
    <lineage>
        <taxon>Eukaryota</taxon>
        <taxon>Fungi</taxon>
        <taxon>Fungi incertae sedis</taxon>
        <taxon>Zoopagomycota</taxon>
        <taxon>Kickxellomycotina</taxon>
        <taxon>Kickxellomycetes</taxon>
        <taxon>Kickxellales</taxon>
        <taxon>Kickxellaceae</taxon>
        <taxon>Kickxella</taxon>
    </lineage>
</organism>
<evidence type="ECO:0000313" key="2">
    <source>
        <dbReference type="Proteomes" id="UP001150581"/>
    </source>
</evidence>
<proteinExistence type="predicted"/>
<dbReference type="Proteomes" id="UP001150581">
    <property type="component" value="Unassembled WGS sequence"/>
</dbReference>
<comment type="caution">
    <text evidence="1">The sequence shown here is derived from an EMBL/GenBank/DDBJ whole genome shotgun (WGS) entry which is preliminary data.</text>
</comment>
<gene>
    <name evidence="1" type="ORF">LPJ66_002634</name>
</gene>
<evidence type="ECO:0000313" key="1">
    <source>
        <dbReference type="EMBL" id="KAJ1898618.1"/>
    </source>
</evidence>